<evidence type="ECO:0000256" key="1">
    <source>
        <dbReference type="ARBA" id="ARBA00004496"/>
    </source>
</evidence>
<feature type="compositionally biased region" description="Basic and acidic residues" evidence="6">
    <location>
        <begin position="192"/>
        <end position="202"/>
    </location>
</feature>
<evidence type="ECO:0000256" key="4">
    <source>
        <dbReference type="ARBA" id="ARBA00038417"/>
    </source>
</evidence>
<dbReference type="SMART" id="SM01148">
    <property type="entry name" value="DUF1220"/>
    <property type="match status" value="4"/>
</dbReference>
<dbReference type="OMA" id="NLEHHDI"/>
<dbReference type="Gene3D" id="1.20.5.1700">
    <property type="match status" value="1"/>
</dbReference>
<gene>
    <name evidence="8" type="primary">NBPF4</name>
</gene>
<reference evidence="8 9" key="2">
    <citation type="journal article" date="2004" name="Nature">
        <title>Finishing the euchromatic sequence of the human genome.</title>
        <authorList>
            <consortium name="International Human Genome Sequencing Consortium"/>
        </authorList>
    </citation>
    <scope>NUCLEOTIDE SEQUENCE [LARGE SCALE GENOMIC DNA]</scope>
</reference>
<dbReference type="InterPro" id="IPR055306">
    <property type="entry name" value="NBPF"/>
</dbReference>
<keyword evidence="2" id="KW-0963">Cytoplasm</keyword>
<dbReference type="AlphaFoldDB" id="A0A087WVM6"/>
<dbReference type="Ensembl" id="ENST00000613157.2">
    <property type="protein sequence ID" value="ENSP00000479545.1"/>
    <property type="gene ID" value="ENSG00000196427.14"/>
</dbReference>
<dbReference type="GO" id="GO:0005737">
    <property type="term" value="C:cytoplasm"/>
    <property type="evidence" value="ECO:0007669"/>
    <property type="project" value="UniProtKB-SubCell"/>
</dbReference>
<keyword evidence="3 5" id="KW-0175">Coiled coil</keyword>
<dbReference type="EMBL" id="AL359258">
    <property type="status" value="NOT_ANNOTATED_CDS"/>
    <property type="molecule type" value="Genomic_DNA"/>
</dbReference>
<reference evidence="8" key="4">
    <citation type="submission" date="2025-08" db="UniProtKB">
        <authorList>
            <consortium name="Ensembl"/>
        </authorList>
    </citation>
    <scope>IDENTIFICATION</scope>
</reference>
<feature type="region of interest" description="Disordered" evidence="6">
    <location>
        <begin position="591"/>
        <end position="613"/>
    </location>
</feature>
<dbReference type="PROSITE" id="PS51316">
    <property type="entry name" value="ODV"/>
    <property type="match status" value="3"/>
</dbReference>
<sequence length="667" mass="75195">MVVSADPLSSERAEMNILEINQELRSQLAESNQQFRDLKEKFLITQATAYSLANQLKKYKCEEYKDIIDSVLRDELQSMEKLAEKLRQAEELRQYKALVHSQAKELTQLREKLREGRDASRWLNKHLKTLLTPDDPDKSQGQDLREQLAEGHRLAEHLVHKLSPENDEDEDEDEDDKDEEVEKVQESPAPREVQKTEEKEVPQDSLEECAVTCSNSHNPSNSNQPHRSTKITFKEHEVDSALVVESEHPHDEEEEALNIPPENQNDHEEEEGKAPVPPRNRQSLEPGELTNLRDFLISPVVSHVANPGHHDKSNSYRHREVSFLALDEQKVCSAQDVARDYSNPKWDETSLGFLEKQSDLEEVKGQETVAPRLSRGPLRVDKHEIPQESLDGCCLTPSILPDLTPSYHPYWSTLYSFEDKQVSLALVDKIKKDQEEIEDQSPPCPRLSQELPEVKEQEVPEDSVNEVYLTPSVHHDVSDCHQPYSSTLSSLEDQLACSALDVASPTEAACPQGTWSGDLSHHQSEVQVSQAQLEPSTLVPSCLRLQLDQGFHCGNGLAQRGLSSTTCSFSANADSGNQWPFQELVLEPSLGMKNPPQLEDDALEGSASNTQGRQVTGRIRASLVLILKTIRRRLPFSKWRLAFRFAGPHAESAEIPNTAGRTQRMAG</sequence>
<dbReference type="OrthoDB" id="9535081at2759"/>
<feature type="coiled-coil region" evidence="5">
    <location>
        <begin position="69"/>
        <end position="112"/>
    </location>
</feature>
<evidence type="ECO:0000256" key="2">
    <source>
        <dbReference type="ARBA" id="ARBA00022490"/>
    </source>
</evidence>
<dbReference type="VEuPathDB" id="HostDB:ENSG00000196427"/>
<feature type="domain" description="Olduvai" evidence="7">
    <location>
        <begin position="355"/>
        <end position="428"/>
    </location>
</feature>
<dbReference type="BioGRID-ORCS" id="148545">
    <property type="hits" value="42 hits in 709 CRISPR screens"/>
</dbReference>
<dbReference type="SMR" id="A0A087WVM6"/>
<comment type="similarity">
    <text evidence="4">Belongs to the NBPF family.</text>
</comment>
<comment type="subcellular location">
    <subcellularLocation>
        <location evidence="1">Cytoplasm</location>
    </subcellularLocation>
</comment>
<evidence type="ECO:0000256" key="3">
    <source>
        <dbReference type="ARBA" id="ARBA00023054"/>
    </source>
</evidence>
<feature type="domain" description="Olduvai" evidence="7">
    <location>
        <begin position="174"/>
        <end position="261"/>
    </location>
</feature>
<proteinExistence type="inferred from homology"/>
<feature type="coiled-coil region" evidence="5">
    <location>
        <begin position="10"/>
        <end position="41"/>
    </location>
</feature>
<dbReference type="Antibodypedia" id="67464">
    <property type="antibodies" value="37 antibodies from 15 providers"/>
</dbReference>
<feature type="compositionally biased region" description="Low complexity" evidence="6">
    <location>
        <begin position="214"/>
        <end position="226"/>
    </location>
</feature>
<keyword evidence="9" id="KW-1185">Reference proteome</keyword>
<dbReference type="HGNC" id="HGNC:26550">
    <property type="gene designation" value="NBPF4"/>
</dbReference>
<name>A0A087WVM6_HUMAN</name>
<dbReference type="Proteomes" id="UP000005640">
    <property type="component" value="Chromosome 1"/>
</dbReference>
<feature type="region of interest" description="Disordered" evidence="6">
    <location>
        <begin position="244"/>
        <end position="285"/>
    </location>
</feature>
<reference evidence="8 9" key="1">
    <citation type="journal article" date="2001" name="Nature">
        <title>Initial sequencing and analysis of the human genome.</title>
        <authorList>
            <consortium name="International Human Genome Sequencing Consortium"/>
            <person name="Lander E.S."/>
            <person name="Linton L.M."/>
            <person name="Birren B."/>
            <person name="Nusbaum C."/>
            <person name="Zody M.C."/>
            <person name="Baldwin J."/>
            <person name="Devon K."/>
            <person name="Dewar K."/>
            <person name="Doyle M."/>
            <person name="FitzHugh W."/>
            <person name="Funke R."/>
            <person name="Gage D."/>
            <person name="Harris K."/>
            <person name="Heaford A."/>
            <person name="Howland J."/>
            <person name="Kann L."/>
            <person name="Lehoczky J."/>
            <person name="LeVine R."/>
            <person name="McEwan P."/>
            <person name="McKernan K."/>
            <person name="Meldrim J."/>
            <person name="Mesirov J.P."/>
            <person name="Miranda C."/>
            <person name="Morris W."/>
            <person name="Naylor J."/>
            <person name="Raymond C."/>
            <person name="Rosetti M."/>
            <person name="Santos R."/>
            <person name="Sheridan A."/>
            <person name="Sougnez C."/>
            <person name="Stange-Thomann N."/>
            <person name="Stojanovic N."/>
            <person name="Subramanian A."/>
            <person name="Wyman D."/>
            <person name="Rogers J."/>
            <person name="Sulston J."/>
            <person name="Ainscough R."/>
            <person name="Beck S."/>
            <person name="Bentley D."/>
            <person name="Burton J."/>
            <person name="Clee C."/>
            <person name="Carter N."/>
            <person name="Coulson A."/>
            <person name="Deadman R."/>
            <person name="Deloukas P."/>
            <person name="Dunham A."/>
            <person name="Dunham I."/>
            <person name="Durbin R."/>
            <person name="French L."/>
            <person name="Grafham D."/>
            <person name="Gregory S."/>
            <person name="Hubbard T."/>
            <person name="Humphray S."/>
            <person name="Hunt A."/>
            <person name="Jones M."/>
            <person name="Lloyd C."/>
            <person name="McMurray A."/>
            <person name="Matthews L."/>
            <person name="Mercer S."/>
            <person name="Milne S."/>
            <person name="Mullikin J.C."/>
            <person name="Mungall A."/>
            <person name="Plumb R."/>
            <person name="Ross M."/>
            <person name="Shownkeen R."/>
            <person name="Sims S."/>
            <person name="Waterston R.H."/>
            <person name="Wilson R.K."/>
            <person name="Hillier L.W."/>
            <person name="McPherson J.D."/>
            <person name="Marra M.A."/>
            <person name="Mardis E.R."/>
            <person name="Fulton L.A."/>
            <person name="Chinwalla A.T."/>
            <person name="Pepin K.H."/>
            <person name="Gish W.R."/>
            <person name="Chissoe S.L."/>
            <person name="Wendl M.C."/>
            <person name="Delehaunty K.D."/>
            <person name="Miner T.L."/>
            <person name="Delehaunty A."/>
            <person name="Kramer J.B."/>
            <person name="Cook L.L."/>
            <person name="Fulton R.S."/>
            <person name="Johnson D.L."/>
            <person name="Minx P.J."/>
            <person name="Clifton S.W."/>
            <person name="Hawkins T."/>
            <person name="Branscomb E."/>
            <person name="Predki P."/>
            <person name="Richardson P."/>
            <person name="Wenning S."/>
            <person name="Slezak T."/>
            <person name="Doggett N."/>
            <person name="Cheng J.F."/>
            <person name="Olsen A."/>
            <person name="Lucas S."/>
            <person name="Elkin C."/>
            <person name="Uberbacher E."/>
            <person name="Frazier M."/>
            <person name="Gibbs R.A."/>
            <person name="Muzny D.M."/>
            <person name="Scherer S.E."/>
            <person name="Bouck J.B."/>
            <person name="Sodergren E.J."/>
            <person name="Worley K.C."/>
            <person name="Rives C.M."/>
            <person name="Gorrell J.H."/>
            <person name="Metzker M.L."/>
            <person name="Naylor S.L."/>
            <person name="Kucherlapati R.S."/>
            <person name="Nelson D.L."/>
            <person name="Weinstock G.M."/>
            <person name="Sakaki Y."/>
            <person name="Fujiyama A."/>
            <person name="Hattori M."/>
            <person name="Yada T."/>
            <person name="Toyoda A."/>
            <person name="Itoh T."/>
            <person name="Kawagoe C."/>
            <person name="Watanabe H."/>
            <person name="Totoki Y."/>
            <person name="Taylor T."/>
            <person name="Weissenbach J."/>
            <person name="Heilig R."/>
            <person name="Saurin W."/>
            <person name="Artiguenave F."/>
            <person name="Brottier P."/>
            <person name="Bruls T."/>
            <person name="Pelletier E."/>
            <person name="Robert C."/>
            <person name="Wincker P."/>
            <person name="Smith D.R."/>
            <person name="Doucette-Stamm L."/>
            <person name="Rubenfield M."/>
            <person name="Weinstock K."/>
            <person name="Lee H.M."/>
            <person name="Dubois J."/>
            <person name="Rosenthal A."/>
            <person name="Platzer M."/>
            <person name="Nyakatura G."/>
            <person name="Taudien S."/>
            <person name="Rump A."/>
            <person name="Yang H."/>
            <person name="Yu J."/>
            <person name="Wang J."/>
            <person name="Huang G."/>
            <person name="Gu J."/>
            <person name="Hood L."/>
            <person name="Rowen L."/>
            <person name="Madan A."/>
            <person name="Qin S."/>
            <person name="Davis R.W."/>
            <person name="Federspiel N.A."/>
            <person name="Abola A.P."/>
            <person name="Proctor M.J."/>
            <person name="Myers R.M."/>
            <person name="Schmutz J."/>
            <person name="Dickson M."/>
            <person name="Grimwood J."/>
            <person name="Cox D.R."/>
            <person name="Olson M.V."/>
            <person name="Kaul R."/>
            <person name="Raymond C."/>
            <person name="Shimizu N."/>
            <person name="Kawasaki K."/>
            <person name="Minoshima S."/>
            <person name="Evans G.A."/>
            <person name="Athanasiou M."/>
            <person name="Schultz R."/>
            <person name="Roe B.A."/>
            <person name="Chen F."/>
            <person name="Pan H."/>
            <person name="Ramser J."/>
            <person name="Lehrach H."/>
            <person name="Reinhardt R."/>
            <person name="McCombie W.R."/>
            <person name="de la Bastide M."/>
            <person name="Dedhia N."/>
            <person name="Blocker H."/>
            <person name="Hornischer K."/>
            <person name="Nordsiek G."/>
            <person name="Agarwala R."/>
            <person name="Aravind L."/>
            <person name="Bailey J.A."/>
            <person name="Bateman A."/>
            <person name="Batzoglou S."/>
            <person name="Birney E."/>
            <person name="Bork P."/>
            <person name="Brown D.G."/>
            <person name="Burge C.B."/>
            <person name="Cerutti L."/>
            <person name="Chen H.C."/>
            <person name="Church D."/>
            <person name="Clamp M."/>
            <person name="Copley R.R."/>
            <person name="Doerks T."/>
            <person name="Eddy S.R."/>
            <person name="Eichler E.E."/>
            <person name="Furey T.S."/>
            <person name="Galagan J."/>
            <person name="Gilbert J.G."/>
            <person name="Harmon C."/>
            <person name="Hayashizaki Y."/>
            <person name="Haussler D."/>
            <person name="Hermjakob H."/>
            <person name="Hokamp K."/>
            <person name="Jang W."/>
            <person name="Johnson L.S."/>
            <person name="Jones T.A."/>
            <person name="Kasif S."/>
            <person name="Kaspryzk A."/>
            <person name="Kennedy S."/>
            <person name="Kent W.J."/>
            <person name="Kitts P."/>
            <person name="Koonin E.V."/>
            <person name="Korf I."/>
            <person name="Kulp D."/>
            <person name="Lancet D."/>
            <person name="Lowe T.M."/>
            <person name="McLysaght A."/>
            <person name="Mikkelsen T."/>
            <person name="Moran J.V."/>
            <person name="Mulder N."/>
            <person name="Pollara V.J."/>
            <person name="Ponting C.P."/>
            <person name="Schuler G."/>
            <person name="Schultz J."/>
            <person name="Slater G."/>
            <person name="Smit A.F."/>
            <person name="Stupka E."/>
            <person name="Szustakowski J."/>
            <person name="Thierry-Mieg D."/>
            <person name="Thierry-Mieg J."/>
            <person name="Wagner L."/>
            <person name="Wallis J."/>
            <person name="Wheeler R."/>
            <person name="Williams A."/>
            <person name="Wolf Y.I."/>
            <person name="Wolfe K.H."/>
            <person name="Yang S.P."/>
            <person name="Yeh R.F."/>
            <person name="Collins F."/>
            <person name="Guyer M.S."/>
            <person name="Peterson J."/>
            <person name="Felsenfeld A."/>
            <person name="Wetterstrand K.A."/>
            <person name="Patrinos A."/>
            <person name="Morgan M.J."/>
            <person name="de Jong P."/>
            <person name="Catanese J.J."/>
            <person name="Osoegawa K."/>
            <person name="Shizuya H."/>
            <person name="Choi S."/>
            <person name="Chen Y.J."/>
        </authorList>
    </citation>
    <scope>NUCLEOTIDE SEQUENCE [LARGE SCALE GENOMIC DNA]</scope>
</reference>
<reference evidence="8" key="5">
    <citation type="submission" date="2025-09" db="UniProtKB">
        <authorList>
            <consortium name="Ensembl"/>
        </authorList>
    </citation>
    <scope>IDENTIFICATION</scope>
</reference>
<evidence type="ECO:0000313" key="9">
    <source>
        <dbReference type="Proteomes" id="UP000005640"/>
    </source>
</evidence>
<feature type="compositionally biased region" description="Acidic residues" evidence="6">
    <location>
        <begin position="165"/>
        <end position="179"/>
    </location>
</feature>
<dbReference type="InterPro" id="IPR010630">
    <property type="entry name" value="Olduvai_dom"/>
</dbReference>
<dbReference type="DisGeNET" id="148545"/>
<dbReference type="MassIVE" id="A0A087WVM6"/>
<dbReference type="PANTHER" id="PTHR14199:SF29">
    <property type="entry name" value="NEUROBLASTOMA BREAKPOINT FAMILY MEMBER 4-RELATED"/>
    <property type="match status" value="1"/>
</dbReference>
<dbReference type="ExpressionAtlas" id="A0A087WVM6">
    <property type="expression patterns" value="baseline and differential"/>
</dbReference>
<evidence type="ECO:0000256" key="6">
    <source>
        <dbReference type="SAM" id="MobiDB-lite"/>
    </source>
</evidence>
<accession>A0A087WVM6</accession>
<reference evidence="8 9" key="3">
    <citation type="journal article" date="2006" name="Nature">
        <title>The DNA sequence and biological annotation of human chromosome 1.</title>
        <authorList>
            <person name="Gregory S.G."/>
            <person name="Barlow K.F."/>
            <person name="McLay K.E."/>
            <person name="Kaul R."/>
            <person name="Swarbreck D."/>
            <person name="Dunham A."/>
            <person name="Scott C.E."/>
            <person name="Howe K.L."/>
            <person name="Woodfine K."/>
            <person name="Spencer C.C."/>
            <person name="Jones M.C."/>
            <person name="Gillson C."/>
            <person name="Searle S."/>
            <person name="Zhou Y."/>
            <person name="Kokocinski F."/>
            <person name="McDonald L."/>
            <person name="Evans R."/>
            <person name="Phillips K."/>
            <person name="Atkinson A."/>
            <person name="Cooper R."/>
            <person name="Jones C."/>
            <person name="Hall R.E."/>
            <person name="Andrews T.D."/>
            <person name="Lloyd C."/>
            <person name="Ainscough R."/>
            <person name="Almeida J.P."/>
            <person name="Ambrose K.D."/>
            <person name="Anderson F."/>
            <person name="Andrew R.W."/>
            <person name="Ashwell R.I."/>
            <person name="Aubin K."/>
            <person name="Babbage A.K."/>
            <person name="Bagguley C.L."/>
            <person name="Bailey J."/>
            <person name="Beasley H."/>
            <person name="Bethel G."/>
            <person name="Bird C.P."/>
            <person name="Bray-Allen S."/>
            <person name="Brown J.Y."/>
            <person name="Brown A.J."/>
            <person name="Buckley D."/>
            <person name="Burton J."/>
            <person name="Bye J."/>
            <person name="Carder C."/>
            <person name="Chapman J.C."/>
            <person name="Clark S.Y."/>
            <person name="Clarke G."/>
            <person name="Clee C."/>
            <person name="Cobley V."/>
            <person name="Collier R.E."/>
            <person name="Corby N."/>
            <person name="Coville G.J."/>
            <person name="Davies J."/>
            <person name="Deadman R."/>
            <person name="Dunn M."/>
            <person name="Earthrowl M."/>
            <person name="Ellington A.G."/>
            <person name="Errington H."/>
            <person name="Frankish A."/>
            <person name="Frankland J."/>
            <person name="French L."/>
            <person name="Garner P."/>
            <person name="Garnett J."/>
            <person name="Gay L."/>
            <person name="Ghori M.R."/>
            <person name="Gibson R."/>
            <person name="Gilby L.M."/>
            <person name="Gillett W."/>
            <person name="Glithero R.J."/>
            <person name="Grafham D.V."/>
            <person name="Griffiths C."/>
            <person name="Griffiths-Jones S."/>
            <person name="Grocock R."/>
            <person name="Hammond S."/>
            <person name="Harrison E.S."/>
            <person name="Hart E."/>
            <person name="Haugen E."/>
            <person name="Heath P.D."/>
            <person name="Holmes S."/>
            <person name="Holt K."/>
            <person name="Howden P.J."/>
            <person name="Hunt A.R."/>
            <person name="Hunt S.E."/>
            <person name="Hunter G."/>
            <person name="Isherwood J."/>
            <person name="James R."/>
            <person name="Johnson C."/>
            <person name="Johnson D."/>
            <person name="Joy A."/>
            <person name="Kay M."/>
            <person name="Kershaw J.K."/>
            <person name="Kibukawa M."/>
            <person name="Kimberley A.M."/>
            <person name="King A."/>
            <person name="Knights A.J."/>
            <person name="Lad H."/>
            <person name="Laird G."/>
            <person name="Lawlor S."/>
            <person name="Leongamornlert D.A."/>
            <person name="Lloyd D.M."/>
            <person name="Loveland J."/>
            <person name="Lovell J."/>
            <person name="Lush M.J."/>
            <person name="Lyne R."/>
            <person name="Martin S."/>
            <person name="Mashreghi-Mohammadi M."/>
            <person name="Matthews L."/>
            <person name="Matthews N.S."/>
            <person name="McLaren S."/>
            <person name="Milne S."/>
            <person name="Mistry S."/>
            <person name="Moore M.J."/>
            <person name="Nickerson T."/>
            <person name="O'Dell C.N."/>
            <person name="Oliver K."/>
            <person name="Palmeiri A."/>
            <person name="Palmer S.A."/>
            <person name="Parker A."/>
            <person name="Patel D."/>
            <person name="Pearce A.V."/>
            <person name="Peck A.I."/>
            <person name="Pelan S."/>
            <person name="Phelps K."/>
            <person name="Phillimore B.J."/>
            <person name="Plumb R."/>
            <person name="Rajan J."/>
            <person name="Raymond C."/>
            <person name="Rouse G."/>
            <person name="Saenphimmachak C."/>
            <person name="Sehra H.K."/>
            <person name="Sheridan E."/>
            <person name="Shownkeen R."/>
            <person name="Sims S."/>
            <person name="Skuce C.D."/>
            <person name="Smith M."/>
            <person name="Steward C."/>
            <person name="Subramanian S."/>
            <person name="Sycamore N."/>
            <person name="Tracey A."/>
            <person name="Tromans A."/>
            <person name="Van Helmond Z."/>
            <person name="Wall M."/>
            <person name="Wallis J.M."/>
            <person name="White S."/>
            <person name="Whitehead S.L."/>
            <person name="Wilkinson J.E."/>
            <person name="Willey D.L."/>
            <person name="Williams H."/>
            <person name="Wilming L."/>
            <person name="Wray P.W."/>
            <person name="Wu Z."/>
            <person name="Coulson A."/>
            <person name="Vaudin M."/>
            <person name="Sulston J.E."/>
            <person name="Durbin R."/>
            <person name="Hubbard T."/>
            <person name="Wooster R."/>
            <person name="Dunham I."/>
            <person name="Carter N.P."/>
            <person name="McVean G."/>
            <person name="Ross M.T."/>
            <person name="Harrow J."/>
            <person name="Olson M.V."/>
            <person name="Beck S."/>
            <person name="Rogers J."/>
            <person name="Bentley D.R."/>
            <person name="Banerjee R."/>
            <person name="Bryant S.P."/>
            <person name="Burford D.C."/>
            <person name="Burrill W.D."/>
            <person name="Clegg S.M."/>
            <person name="Dhami P."/>
            <person name="Dovey O."/>
            <person name="Faulkner L.M."/>
            <person name="Gribble S.M."/>
            <person name="Langford C.F."/>
            <person name="Pandian R.D."/>
            <person name="Porter K.M."/>
            <person name="Prigmore E."/>
        </authorList>
    </citation>
    <scope>NUCLEOTIDE SEQUENCE [LARGE SCALE GENOMIC DNA]</scope>
</reference>
<dbReference type="DNASU" id="148545"/>
<evidence type="ECO:0000256" key="5">
    <source>
        <dbReference type="SAM" id="Coils"/>
    </source>
</evidence>
<feature type="domain" description="Olduvai" evidence="7">
    <location>
        <begin position="429"/>
        <end position="532"/>
    </location>
</feature>
<feature type="compositionally biased region" description="Basic and acidic residues" evidence="6">
    <location>
        <begin position="264"/>
        <end position="273"/>
    </location>
</feature>
<organism evidence="8 9">
    <name type="scientific">Homo sapiens</name>
    <name type="common">Human</name>
    <dbReference type="NCBI Taxonomy" id="9606"/>
    <lineage>
        <taxon>Eukaryota</taxon>
        <taxon>Metazoa</taxon>
        <taxon>Chordata</taxon>
        <taxon>Craniata</taxon>
        <taxon>Vertebrata</taxon>
        <taxon>Euteleostomi</taxon>
        <taxon>Mammalia</taxon>
        <taxon>Eutheria</taxon>
        <taxon>Euarchontoglires</taxon>
        <taxon>Primates</taxon>
        <taxon>Haplorrhini</taxon>
        <taxon>Catarrhini</taxon>
        <taxon>Hominidae</taxon>
        <taxon>Homo</taxon>
    </lineage>
</organism>
<evidence type="ECO:0000313" key="8">
    <source>
        <dbReference type="Ensembl" id="ENSP00000479545.1"/>
    </source>
</evidence>
<feature type="region of interest" description="Disordered" evidence="6">
    <location>
        <begin position="157"/>
        <end position="228"/>
    </location>
</feature>
<dbReference type="GeneTree" id="ENSGT00420000029746"/>
<evidence type="ECO:0000259" key="7">
    <source>
        <dbReference type="PROSITE" id="PS51316"/>
    </source>
</evidence>
<dbReference type="Pfam" id="PF06758">
    <property type="entry name" value="Olduvai"/>
    <property type="match status" value="3"/>
</dbReference>
<dbReference type="Bgee" id="ENSG00000196427">
    <property type="expression patterns" value="Expressed in sperm and 50 other cell types or tissues"/>
</dbReference>
<protein>
    <submittedName>
        <fullName evidence="8">NBPF member 4</fullName>
    </submittedName>
</protein>
<dbReference type="PANTHER" id="PTHR14199">
    <property type="entry name" value="NEUROBLASTOMA BREAKPOINT FAMILY MEMBER 6-LIKE PROTEIN"/>
    <property type="match status" value="1"/>
</dbReference>
<dbReference type="UCSC" id="uc009wen.3">
    <property type="organism name" value="human"/>
</dbReference>